<reference evidence="1 2" key="1">
    <citation type="submission" date="2018-11" db="EMBL/GenBank/DDBJ databases">
        <title>Genomic Encyclopedia of Type Strains, Phase IV (KMG-IV): sequencing the most valuable type-strain genomes for metagenomic binning, comparative biology and taxonomic classification.</title>
        <authorList>
            <person name="Goeker M."/>
        </authorList>
    </citation>
    <scope>NUCLEOTIDE SEQUENCE [LARGE SCALE GENOMIC DNA]</scope>
    <source>
        <strain evidence="1 2">DSM 26537</strain>
    </source>
</reference>
<sequence>MEGDFMISRKFNQRNELSMKILVNSYSKINTYMNIVAQIPNEIYMASGEKCVNGKSLMSIFRLDITEPVTIYNIPIDFIEQLKPLKCP</sequence>
<dbReference type="SUPFAM" id="SSF55594">
    <property type="entry name" value="HPr-like"/>
    <property type="match status" value="1"/>
</dbReference>
<dbReference type="InterPro" id="IPR035895">
    <property type="entry name" value="HPr-like_sf"/>
</dbReference>
<dbReference type="Proteomes" id="UP000273083">
    <property type="component" value="Unassembled WGS sequence"/>
</dbReference>
<proteinExistence type="predicted"/>
<accession>A0A3N1XVE6</accession>
<evidence type="ECO:0000313" key="2">
    <source>
        <dbReference type="Proteomes" id="UP000273083"/>
    </source>
</evidence>
<organism evidence="1 2">
    <name type="scientific">Mobilisporobacter senegalensis</name>
    <dbReference type="NCBI Taxonomy" id="1329262"/>
    <lineage>
        <taxon>Bacteria</taxon>
        <taxon>Bacillati</taxon>
        <taxon>Bacillota</taxon>
        <taxon>Clostridia</taxon>
        <taxon>Lachnospirales</taxon>
        <taxon>Lachnospiraceae</taxon>
        <taxon>Mobilisporobacter</taxon>
    </lineage>
</organism>
<dbReference type="AlphaFoldDB" id="A0A3N1XVE6"/>
<name>A0A3N1XVE6_9FIRM</name>
<gene>
    <name evidence="1" type="ORF">EDD66_102248</name>
</gene>
<protein>
    <submittedName>
        <fullName evidence="1">Uncharacterized protein</fullName>
    </submittedName>
</protein>
<comment type="caution">
    <text evidence="1">The sequence shown here is derived from an EMBL/GenBank/DDBJ whole genome shotgun (WGS) entry which is preliminary data.</text>
</comment>
<dbReference type="EMBL" id="RJVG01000002">
    <property type="protein sequence ID" value="ROR30595.1"/>
    <property type="molecule type" value="Genomic_DNA"/>
</dbReference>
<evidence type="ECO:0000313" key="1">
    <source>
        <dbReference type="EMBL" id="ROR30595.1"/>
    </source>
</evidence>
<keyword evidence="2" id="KW-1185">Reference proteome</keyword>